<protein>
    <submittedName>
        <fullName evidence="1">Uncharacterized protein</fullName>
    </submittedName>
</protein>
<dbReference type="Proteomes" id="UP000199542">
    <property type="component" value="Unassembled WGS sequence"/>
</dbReference>
<evidence type="ECO:0000313" key="2">
    <source>
        <dbReference type="Proteomes" id="UP000199542"/>
    </source>
</evidence>
<evidence type="ECO:0000313" key="1">
    <source>
        <dbReference type="EMBL" id="SCW76052.1"/>
    </source>
</evidence>
<dbReference type="EMBL" id="FMTM01000008">
    <property type="protein sequence ID" value="SCW76052.1"/>
    <property type="molecule type" value="Genomic_DNA"/>
</dbReference>
<name>A0A1G4T3L8_9HYPH</name>
<proteinExistence type="predicted"/>
<organism evidence="1 2">
    <name type="scientific">Rhizobium mongolense subsp. loessense</name>
    <dbReference type="NCBI Taxonomy" id="158890"/>
    <lineage>
        <taxon>Bacteria</taxon>
        <taxon>Pseudomonadati</taxon>
        <taxon>Pseudomonadota</taxon>
        <taxon>Alphaproteobacteria</taxon>
        <taxon>Hyphomicrobiales</taxon>
        <taxon>Rhizobiaceae</taxon>
        <taxon>Rhizobium/Agrobacterium group</taxon>
        <taxon>Rhizobium</taxon>
    </lineage>
</organism>
<gene>
    <name evidence="1" type="ORF">SAMN02927900_04602</name>
</gene>
<sequence length="61" mass="7180">MQRVEPNNVGTGTTTRVWSVKDFSKRRRLKEEEEARLLKLFGPFASASELLHNAPREPRWR</sequence>
<dbReference type="RefSeq" id="WP_092587117.1">
    <property type="nucleotide sequence ID" value="NZ_FMTM01000008.1"/>
</dbReference>
<accession>A0A1G4T3L8</accession>
<reference evidence="1 2" key="1">
    <citation type="submission" date="2016-10" db="EMBL/GenBank/DDBJ databases">
        <authorList>
            <person name="de Groot N.N."/>
        </authorList>
    </citation>
    <scope>NUCLEOTIDE SEQUENCE [LARGE SCALE GENOMIC DNA]</scope>
    <source>
        <strain evidence="1 2">CGMCC 1.3401</strain>
    </source>
</reference>
<dbReference type="AlphaFoldDB" id="A0A1G4T3L8"/>